<feature type="compositionally biased region" description="Basic residues" evidence="1">
    <location>
        <begin position="119"/>
        <end position="128"/>
    </location>
</feature>
<dbReference type="EMBL" id="CP010537">
    <property type="protein sequence ID" value="AJG21950.1"/>
    <property type="molecule type" value="Genomic_DNA"/>
</dbReference>
<dbReference type="KEGG" id="cbw:RR42_s0354"/>
<sequence>MGKGGSRRQCCCGHEGKGLLQGALLRYWFYGWCWVCAWRAAHGSGRAGGILRDGASLPHRRLPPLHFQKPDCGVGTPGRQPWDVPLPPFFGAPHQRRYRTAACLAGPEPVPSRPAIPRRPGRPGRRRPNRFWRHCAALADPLVLSAAARPARTASPHFETAS</sequence>
<gene>
    <name evidence="2" type="ORF">RR42_s0354</name>
</gene>
<proteinExistence type="predicted"/>
<keyword evidence="3" id="KW-1185">Reference proteome</keyword>
<evidence type="ECO:0000313" key="2">
    <source>
        <dbReference type="EMBL" id="AJG21950.1"/>
    </source>
</evidence>
<evidence type="ECO:0000313" key="3">
    <source>
        <dbReference type="Proteomes" id="UP000031843"/>
    </source>
</evidence>
<protein>
    <submittedName>
        <fullName evidence="2">Uncharacterized protein</fullName>
    </submittedName>
</protein>
<name>A0A0C4YGW2_9BURK</name>
<evidence type="ECO:0000256" key="1">
    <source>
        <dbReference type="SAM" id="MobiDB-lite"/>
    </source>
</evidence>
<dbReference type="Proteomes" id="UP000031843">
    <property type="component" value="Chromosome secondary"/>
</dbReference>
<feature type="region of interest" description="Disordered" evidence="1">
    <location>
        <begin position="109"/>
        <end position="128"/>
    </location>
</feature>
<organism evidence="2 3">
    <name type="scientific">Cupriavidus basilensis</name>
    <dbReference type="NCBI Taxonomy" id="68895"/>
    <lineage>
        <taxon>Bacteria</taxon>
        <taxon>Pseudomonadati</taxon>
        <taxon>Pseudomonadota</taxon>
        <taxon>Betaproteobacteria</taxon>
        <taxon>Burkholderiales</taxon>
        <taxon>Burkholderiaceae</taxon>
        <taxon>Cupriavidus</taxon>
    </lineage>
</organism>
<reference evidence="2 3" key="1">
    <citation type="journal article" date="2015" name="Genome Announc.">
        <title>Complete Genome Sequence of Cupriavidus basilensis 4G11, Isolated from the Oak Ridge Field Research Center Site.</title>
        <authorList>
            <person name="Ray J."/>
            <person name="Waters R.J."/>
            <person name="Skerker J.M."/>
            <person name="Kuehl J.V."/>
            <person name="Price M.N."/>
            <person name="Huang J."/>
            <person name="Chakraborty R."/>
            <person name="Arkin A.P."/>
            <person name="Deutschbauer A."/>
        </authorList>
    </citation>
    <scope>NUCLEOTIDE SEQUENCE [LARGE SCALE GENOMIC DNA]</scope>
    <source>
        <strain evidence="2">4G11</strain>
    </source>
</reference>
<accession>A0A0C4YGW2</accession>
<dbReference type="AlphaFoldDB" id="A0A0C4YGW2"/>